<protein>
    <submittedName>
        <fullName evidence="8">Mucin-2-like</fullName>
    </submittedName>
</protein>
<evidence type="ECO:0000313" key="8">
    <source>
        <dbReference type="RefSeq" id="XP_045545178.1"/>
    </source>
</evidence>
<feature type="domain" description="WxxW" evidence="6">
    <location>
        <begin position="79"/>
        <end position="166"/>
    </location>
</feature>
<dbReference type="InterPro" id="IPR039675">
    <property type="entry name" value="CILP1/CILP2"/>
</dbReference>
<feature type="region of interest" description="Disordered" evidence="5">
    <location>
        <begin position="345"/>
        <end position="401"/>
    </location>
</feature>
<feature type="compositionally biased region" description="Low complexity" evidence="5">
    <location>
        <begin position="9"/>
        <end position="69"/>
    </location>
</feature>
<dbReference type="GeneID" id="123725143"/>
<feature type="region of interest" description="Disordered" evidence="5">
    <location>
        <begin position="180"/>
        <end position="234"/>
    </location>
</feature>
<evidence type="ECO:0000256" key="5">
    <source>
        <dbReference type="SAM" id="MobiDB-lite"/>
    </source>
</evidence>
<proteinExistence type="predicted"/>
<evidence type="ECO:0000313" key="7">
    <source>
        <dbReference type="Proteomes" id="UP001652741"/>
    </source>
</evidence>
<reference evidence="8" key="1">
    <citation type="submission" date="2025-08" db="UniProtKB">
        <authorList>
            <consortium name="RefSeq"/>
        </authorList>
    </citation>
    <scope>IDENTIFICATION</scope>
</reference>
<dbReference type="Proteomes" id="UP001652741">
    <property type="component" value="Chromosome ssa11"/>
</dbReference>
<evidence type="ECO:0000256" key="1">
    <source>
        <dbReference type="ARBA" id="ARBA00004613"/>
    </source>
</evidence>
<sequence>MLSMWTHNTHPATTTTTTTTVPSTTTPTPTTTILTSTAPSTTKTTTLPSTTTTTPTSTPTSTSTGVSTTQCSGEESCVWSDWINLGGPTSGSEGGDNESIKNIIASGYHICSAPEAVECRAKQYPGLQISQLGQDVTCNPSVGLICKNNKQGLQQKCFDYEIRVKCCQCPPTTHIPTTTTTTTTTVPSTTTPTPTTTILTSTAPSTTKTTTLPSTTTTTPTSTPTSTSTGVSTTQCSGEESCVWSDWINLGGPTSGSEGGDNESIKNIIASGYHICSAPEAVECRAKQYPGLQISQLGQDVTCNPSVGLICDNNKQGLQQKCFDYEIRVKCCQCGPTTHIPTTTTTTTTTVPSTTTPTPTTTILTSTAPSTTKTTTLPSTTTTTPTSTPTSTSKGESTAQCSGEESCVWSDWINLGGPTSGSEGGDNESIKNIIASVVITFAQLQRQLNVEQNNTLDCRSLSLAKT</sequence>
<evidence type="ECO:0000256" key="3">
    <source>
        <dbReference type="ARBA" id="ARBA00022729"/>
    </source>
</evidence>
<keyword evidence="7" id="KW-1185">Reference proteome</keyword>
<feature type="region of interest" description="Disordered" evidence="5">
    <location>
        <begin position="1"/>
        <end position="69"/>
    </location>
</feature>
<evidence type="ECO:0000256" key="2">
    <source>
        <dbReference type="ARBA" id="ARBA00022525"/>
    </source>
</evidence>
<dbReference type="Pfam" id="PF13330">
    <property type="entry name" value="Mucin2_WxxW"/>
    <property type="match status" value="3"/>
</dbReference>
<keyword evidence="4" id="KW-0325">Glycoprotein</keyword>
<evidence type="ECO:0000256" key="4">
    <source>
        <dbReference type="ARBA" id="ARBA00023180"/>
    </source>
</evidence>
<dbReference type="PANTHER" id="PTHR15031">
    <property type="entry name" value="CARTILAGE INTERMEDIATE LAYER PROTEIN CLIP"/>
    <property type="match status" value="1"/>
</dbReference>
<name>A0ABM3CF35_SALSA</name>
<comment type="subcellular location">
    <subcellularLocation>
        <location evidence="1">Secreted</location>
    </subcellularLocation>
</comment>
<dbReference type="PANTHER" id="PTHR15031:SF4">
    <property type="entry name" value="CARTILAGE INTERMEDIATE LAYER PROTEIN 1"/>
    <property type="match status" value="1"/>
</dbReference>
<evidence type="ECO:0000259" key="6">
    <source>
        <dbReference type="Pfam" id="PF13330"/>
    </source>
</evidence>
<organism evidence="7 8">
    <name type="scientific">Salmo salar</name>
    <name type="common">Atlantic salmon</name>
    <dbReference type="NCBI Taxonomy" id="8030"/>
    <lineage>
        <taxon>Eukaryota</taxon>
        <taxon>Metazoa</taxon>
        <taxon>Chordata</taxon>
        <taxon>Craniata</taxon>
        <taxon>Vertebrata</taxon>
        <taxon>Euteleostomi</taxon>
        <taxon>Actinopterygii</taxon>
        <taxon>Neopterygii</taxon>
        <taxon>Teleostei</taxon>
        <taxon>Protacanthopterygii</taxon>
        <taxon>Salmoniformes</taxon>
        <taxon>Salmonidae</taxon>
        <taxon>Salmoninae</taxon>
        <taxon>Salmo</taxon>
    </lineage>
</organism>
<dbReference type="RefSeq" id="XP_045545178.1">
    <property type="nucleotide sequence ID" value="XM_045689222.1"/>
</dbReference>
<feature type="compositionally biased region" description="Low complexity" evidence="5">
    <location>
        <begin position="345"/>
        <end position="393"/>
    </location>
</feature>
<feature type="domain" description="WxxW" evidence="6">
    <location>
        <begin position="409"/>
        <end position="436"/>
    </location>
</feature>
<feature type="domain" description="WxxW" evidence="6">
    <location>
        <begin position="244"/>
        <end position="331"/>
    </location>
</feature>
<gene>
    <name evidence="8" type="primary">LOC123725143</name>
</gene>
<accession>A0ABM3CF35</accession>
<keyword evidence="2" id="KW-0964">Secreted</keyword>
<dbReference type="InterPro" id="IPR025155">
    <property type="entry name" value="WxxW_domain"/>
</dbReference>
<keyword evidence="3" id="KW-0732">Signal</keyword>